<dbReference type="InterPro" id="IPR004090">
    <property type="entry name" value="Chemotax_Me-accpt_rcpt"/>
</dbReference>
<organism evidence="11 12">
    <name type="scientific">Desulfonema limicola</name>
    <dbReference type="NCBI Taxonomy" id="45656"/>
    <lineage>
        <taxon>Bacteria</taxon>
        <taxon>Pseudomonadati</taxon>
        <taxon>Thermodesulfobacteriota</taxon>
        <taxon>Desulfobacteria</taxon>
        <taxon>Desulfobacterales</taxon>
        <taxon>Desulfococcaceae</taxon>
        <taxon>Desulfonema</taxon>
    </lineage>
</organism>
<feature type="transmembrane region" description="Helical" evidence="9">
    <location>
        <begin position="352"/>
        <end position="373"/>
    </location>
</feature>
<feature type="transmembrane region" description="Helical" evidence="9">
    <location>
        <begin position="6"/>
        <end position="30"/>
    </location>
</feature>
<dbReference type="RefSeq" id="WP_207691685.1">
    <property type="nucleotide sequence ID" value="NZ_CP061799.1"/>
</dbReference>
<sequence length="641" mass="73020">MNINKKIYLISLSGLIILGMLSLGISVFFLNMQGKLEIQEYENAVIYQRKQGLRSLIQSVYIFLEKNYQNSVDPEKFSALYLKELKNLINIPFKMIETIYQLDNISEEKKKEMVIKIIETLRYNNDEYFWINDMKPSMIMHPYSPELNGRDISGLTDPNGKRLFVEMANQCKVNGEGSVTYMWSMPGSSKAVPKLSYVKLFKPWNWIIGTGVYMETAEKEIKESSKTIINTLKYGSGNEDYFYIFNTVTKKMVQHPRPDLINTDIDSNIYTDHTGQRILSEQLKIALEKEQGFSYYKWPKLGKKDPVSKITYLKLFKPWNWVIATGVYMDDIESDIMEKQVVINQNIRRQSFLLILSIISVIIAVLTITYIFIQKNIYEPVNSSIEGLTNCAGSIKFISDNIAEYSTEVNKSVSVQLTQHTEIISLLDETILNIQQNTDNAGKMKILRDDSLKSLVNAAETISLAVEAVNRIRAKGEETRRIIKTIDEIAFQTNLLSLNASIEAARTGETGLGFAVVAGEVRKLAVITGNSSKNIKDIIEDTLKEISIGFDLIQKTSEVFKIVNENNQNIAELIDKVLSASDHQTQLIKAVSKNIKNITMIIQKYSSKTNSFVLTSKELDTHSEHMKGFTNKFKLLIKKSF</sequence>
<dbReference type="Pfam" id="PF08269">
    <property type="entry name" value="dCache_2"/>
    <property type="match status" value="1"/>
</dbReference>
<keyword evidence="12" id="KW-1185">Reference proteome</keyword>
<evidence type="ECO:0000256" key="2">
    <source>
        <dbReference type="ARBA" id="ARBA00022475"/>
    </source>
</evidence>
<gene>
    <name evidence="11" type="ORF">dnl_22840</name>
</gene>
<name>A0A975B6Z4_9BACT</name>
<evidence type="ECO:0000256" key="5">
    <source>
        <dbReference type="ARBA" id="ARBA00022989"/>
    </source>
</evidence>
<dbReference type="PANTHER" id="PTHR43531">
    <property type="entry name" value="PROTEIN ICFG"/>
    <property type="match status" value="1"/>
</dbReference>
<dbReference type="GO" id="GO:0004888">
    <property type="term" value="F:transmembrane signaling receptor activity"/>
    <property type="evidence" value="ECO:0007669"/>
    <property type="project" value="InterPro"/>
</dbReference>
<evidence type="ECO:0000259" key="10">
    <source>
        <dbReference type="PROSITE" id="PS50111"/>
    </source>
</evidence>
<dbReference type="PROSITE" id="PS50111">
    <property type="entry name" value="CHEMOTAXIS_TRANSDUC_2"/>
    <property type="match status" value="1"/>
</dbReference>
<reference evidence="11" key="1">
    <citation type="journal article" date="2021" name="Microb. Physiol.">
        <title>Proteogenomic Insights into the Physiology of Marine, Sulfate-Reducing, Filamentous Desulfonema limicola and Desulfonema magnum.</title>
        <authorList>
            <person name="Schnaars V."/>
            <person name="Wohlbrand L."/>
            <person name="Scheve S."/>
            <person name="Hinrichs C."/>
            <person name="Reinhardt R."/>
            <person name="Rabus R."/>
        </authorList>
    </citation>
    <scope>NUCLEOTIDE SEQUENCE</scope>
    <source>
        <strain evidence="11">5ac10</strain>
    </source>
</reference>
<keyword evidence="2" id="KW-1003">Cell membrane</keyword>
<dbReference type="GO" id="GO:0005886">
    <property type="term" value="C:plasma membrane"/>
    <property type="evidence" value="ECO:0007669"/>
    <property type="project" value="UniProtKB-SubCell"/>
</dbReference>
<dbReference type="Gene3D" id="3.30.450.20">
    <property type="entry name" value="PAS domain"/>
    <property type="match status" value="2"/>
</dbReference>
<dbReference type="InterPro" id="IPR033480">
    <property type="entry name" value="sCache_2"/>
</dbReference>
<evidence type="ECO:0000256" key="3">
    <source>
        <dbReference type="ARBA" id="ARBA00022500"/>
    </source>
</evidence>
<keyword evidence="6 9" id="KW-0472">Membrane</keyword>
<dbReference type="SMART" id="SM00283">
    <property type="entry name" value="MA"/>
    <property type="match status" value="1"/>
</dbReference>
<dbReference type="InterPro" id="IPR004010">
    <property type="entry name" value="Double_Cache_2"/>
</dbReference>
<evidence type="ECO:0000313" key="12">
    <source>
        <dbReference type="Proteomes" id="UP000663720"/>
    </source>
</evidence>
<dbReference type="PANTHER" id="PTHR43531:SF11">
    <property type="entry name" value="METHYL-ACCEPTING CHEMOTAXIS PROTEIN 3"/>
    <property type="match status" value="1"/>
</dbReference>
<keyword evidence="8" id="KW-0807">Transducer</keyword>
<evidence type="ECO:0000256" key="7">
    <source>
        <dbReference type="ARBA" id="ARBA00029447"/>
    </source>
</evidence>
<dbReference type="InterPro" id="IPR051310">
    <property type="entry name" value="MCP_chemotaxis"/>
</dbReference>
<dbReference type="EMBL" id="CP061799">
    <property type="protein sequence ID" value="QTA79999.1"/>
    <property type="molecule type" value="Genomic_DNA"/>
</dbReference>
<dbReference type="Proteomes" id="UP000663720">
    <property type="component" value="Chromosome"/>
</dbReference>
<proteinExistence type="inferred from homology"/>
<dbReference type="SMART" id="SM01049">
    <property type="entry name" value="Cache_2"/>
    <property type="match status" value="2"/>
</dbReference>
<evidence type="ECO:0000256" key="9">
    <source>
        <dbReference type="SAM" id="Phobius"/>
    </source>
</evidence>
<evidence type="ECO:0000256" key="6">
    <source>
        <dbReference type="ARBA" id="ARBA00023136"/>
    </source>
</evidence>
<accession>A0A975B6Z4</accession>
<evidence type="ECO:0000256" key="1">
    <source>
        <dbReference type="ARBA" id="ARBA00004651"/>
    </source>
</evidence>
<dbReference type="GO" id="GO:0006935">
    <property type="term" value="P:chemotaxis"/>
    <property type="evidence" value="ECO:0007669"/>
    <property type="project" value="UniProtKB-KW"/>
</dbReference>
<keyword evidence="5 9" id="KW-1133">Transmembrane helix</keyword>
<keyword evidence="4 9" id="KW-0812">Transmembrane</keyword>
<keyword evidence="3" id="KW-0145">Chemotaxis</keyword>
<dbReference type="InterPro" id="IPR004089">
    <property type="entry name" value="MCPsignal_dom"/>
</dbReference>
<feature type="domain" description="Methyl-accepting transducer" evidence="10">
    <location>
        <begin position="391"/>
        <end position="620"/>
    </location>
</feature>
<comment type="subcellular location">
    <subcellularLocation>
        <location evidence="1">Cell membrane</location>
        <topology evidence="1">Multi-pass membrane protein</topology>
    </subcellularLocation>
</comment>
<dbReference type="PRINTS" id="PR00260">
    <property type="entry name" value="CHEMTRNSDUCR"/>
</dbReference>
<dbReference type="SUPFAM" id="SSF58104">
    <property type="entry name" value="Methyl-accepting chemotaxis protein (MCP) signaling domain"/>
    <property type="match status" value="1"/>
</dbReference>
<dbReference type="Gene3D" id="1.10.287.950">
    <property type="entry name" value="Methyl-accepting chemotaxis protein"/>
    <property type="match status" value="1"/>
</dbReference>
<comment type="similarity">
    <text evidence="7">Belongs to the methyl-accepting chemotaxis (MCP) protein family.</text>
</comment>
<dbReference type="GO" id="GO:0007165">
    <property type="term" value="P:signal transduction"/>
    <property type="evidence" value="ECO:0007669"/>
    <property type="project" value="UniProtKB-KW"/>
</dbReference>
<protein>
    <submittedName>
        <fullName evidence="11">Methyl-accepting chemotaxis protein signaling domain-containing protein, double cache domain-containing protein</fullName>
    </submittedName>
</protein>
<dbReference type="AlphaFoldDB" id="A0A975B6Z4"/>
<dbReference type="Pfam" id="PF00015">
    <property type="entry name" value="MCPsignal"/>
    <property type="match status" value="1"/>
</dbReference>
<dbReference type="KEGG" id="dli:dnl_22840"/>
<evidence type="ECO:0000256" key="4">
    <source>
        <dbReference type="ARBA" id="ARBA00022692"/>
    </source>
</evidence>
<evidence type="ECO:0000256" key="8">
    <source>
        <dbReference type="PROSITE-ProRule" id="PRU00284"/>
    </source>
</evidence>
<evidence type="ECO:0000313" key="11">
    <source>
        <dbReference type="EMBL" id="QTA79999.1"/>
    </source>
</evidence>